<dbReference type="Proteomes" id="UP000605970">
    <property type="component" value="Unassembled WGS sequence"/>
</dbReference>
<dbReference type="GO" id="GO:0030866">
    <property type="term" value="P:cortical actin cytoskeleton organization"/>
    <property type="evidence" value="ECO:0007669"/>
    <property type="project" value="TreeGrafter"/>
</dbReference>
<sequence>MTVLMNAELVKRLTTQLLDPKCVLNLDGLLVYEHLVNSLIECRISNLHFQVIKVIGRGAFGEVQLVRNAQNNQVYAMKMLDKDKMIRRSDAAFFWEERNIMAYSNSDWIVKLHYAFQDLRNLYMVMEFMPGGDMVNLMANHDIPEDWAQFYTGELVLALDAIHSLGYIHRDVKPDNMLISANGHIKLADFGTCIRMNKDCLVRCSMAVGTPDYISPEVLRSQGGEGVYGREVDWWAVGVFIYEMLFGETPFYAESLVQTYSKIMDHTKQLKFPGDVKVSNSAKDIIRSFLSEPNVRLGRDGISEIRGHAFFKNTGWTFDTIQKSTPPYVPHLVGDDDTSHFDDVEPADPVDAESFQIPKAFTGNQLPFIGFTFSNDFGPLDLIKKQLEESLLSPIVNGNNNLSGTPEVNGNCVCDNLLEEKIDELTSENTLLQQQVLNIKEQLETESNLAKAETDLLIKEKEILQLKCSEMKQNQDLIESEVESLKLDKEKLTARINELQIEVGKAEQLKESNKMLELSLQKCKEQLEQQKQINNNNNNNNHHLNNNNNSTTTTTAAIPAPRLSHEVYFLFNFYLGLKVGELKYQRRVLENKIQDLQEQLEAHERLLSDCQQRLEAEHKLSNLFKVEIEARTKDAEEKEKKMQNMGQQIEEFVLTLERERVSHQHLQNSFVDLQNDKSFLETEMRAAMQRHEQEYKSLMNEISLASKKENDLINQNRQLQEEISQIRKHSHGPMGLAPVFSGVGQGGGGGTNTLSTTNSFASVQLHNNNNNSSLLSSSCDLEMLSRDQLIHRCQREIKLKEKVIEKLAYLGRQKGINDDSASRANSKKKKKHVDEKRVRDLVEFQMEQERKKYLQRTAQLEEVIQDLHQNLVEEQRKKADLIDEVNLLKKGGAEHIDLTSAQTFRDRRVPRRRQAGVGGGGGQYQNIENDNPV</sequence>
<dbReference type="FunFam" id="1.10.510.10:FF:000047">
    <property type="entry name" value="Rho-associated protein kinase 1"/>
    <property type="match status" value="1"/>
</dbReference>
<keyword evidence="4 7" id="KW-0547">Nucleotide-binding</keyword>
<dbReference type="SUPFAM" id="SSF56112">
    <property type="entry name" value="Protein kinase-like (PK-like)"/>
    <property type="match status" value="1"/>
</dbReference>
<dbReference type="GO" id="GO:0048598">
    <property type="term" value="P:embryonic morphogenesis"/>
    <property type="evidence" value="ECO:0007669"/>
    <property type="project" value="TreeGrafter"/>
</dbReference>
<dbReference type="PROSITE" id="PS00107">
    <property type="entry name" value="PROTEIN_KINASE_ATP"/>
    <property type="match status" value="1"/>
</dbReference>
<dbReference type="PROSITE" id="PS51285">
    <property type="entry name" value="AGC_KINASE_CTER"/>
    <property type="match status" value="1"/>
</dbReference>
<dbReference type="GO" id="GO:0007266">
    <property type="term" value="P:Rho protein signal transduction"/>
    <property type="evidence" value="ECO:0007669"/>
    <property type="project" value="TreeGrafter"/>
</dbReference>
<feature type="coiled-coil region" evidence="8">
    <location>
        <begin position="850"/>
        <end position="884"/>
    </location>
</feature>
<evidence type="ECO:0000259" key="10">
    <source>
        <dbReference type="PROSITE" id="PS50011"/>
    </source>
</evidence>
<comment type="caution">
    <text evidence="12">The sequence shown here is derived from an EMBL/GenBank/DDBJ whole genome shotgun (WGS) entry which is preliminary data.</text>
</comment>
<keyword evidence="8" id="KW-0175">Coiled coil</keyword>
<dbReference type="InterPro" id="IPR008271">
    <property type="entry name" value="Ser/Thr_kinase_AS"/>
</dbReference>
<dbReference type="GO" id="GO:0072518">
    <property type="term" value="F:Rho-dependent protein serine/threonine kinase activity"/>
    <property type="evidence" value="ECO:0007669"/>
    <property type="project" value="TreeGrafter"/>
</dbReference>
<dbReference type="Gene3D" id="1.10.510.10">
    <property type="entry name" value="Transferase(Phosphotransferase) domain 1"/>
    <property type="match status" value="1"/>
</dbReference>
<dbReference type="InterPro" id="IPR050839">
    <property type="entry name" value="Rho-assoc_Ser/Thr_Kinase"/>
</dbReference>
<organism evidence="12 13">
    <name type="scientific">Meloidogyne graminicola</name>
    <dbReference type="NCBI Taxonomy" id="189291"/>
    <lineage>
        <taxon>Eukaryota</taxon>
        <taxon>Metazoa</taxon>
        <taxon>Ecdysozoa</taxon>
        <taxon>Nematoda</taxon>
        <taxon>Chromadorea</taxon>
        <taxon>Rhabditida</taxon>
        <taxon>Tylenchina</taxon>
        <taxon>Tylenchomorpha</taxon>
        <taxon>Tylenchoidea</taxon>
        <taxon>Meloidogynidae</taxon>
        <taxon>Meloidogyninae</taxon>
        <taxon>Meloidogyne</taxon>
    </lineage>
</organism>
<dbReference type="Pfam" id="PF00069">
    <property type="entry name" value="Pkinase"/>
    <property type="match status" value="1"/>
</dbReference>
<feature type="binding site" evidence="7">
    <location>
        <position position="78"/>
    </location>
    <ligand>
        <name>ATP</name>
        <dbReference type="ChEBI" id="CHEBI:30616"/>
    </ligand>
</feature>
<keyword evidence="5" id="KW-0418">Kinase</keyword>
<evidence type="ECO:0000256" key="5">
    <source>
        <dbReference type="ARBA" id="ARBA00022777"/>
    </source>
</evidence>
<dbReference type="GO" id="GO:1901888">
    <property type="term" value="P:regulation of cell junction assembly"/>
    <property type="evidence" value="ECO:0007669"/>
    <property type="project" value="TreeGrafter"/>
</dbReference>
<evidence type="ECO:0000256" key="8">
    <source>
        <dbReference type="SAM" id="Coils"/>
    </source>
</evidence>
<gene>
    <name evidence="12" type="ORF">Mgra_00005180</name>
</gene>
<dbReference type="EMBL" id="JABEBT010000043">
    <property type="protein sequence ID" value="KAF7635358.1"/>
    <property type="molecule type" value="Genomic_DNA"/>
</dbReference>
<evidence type="ECO:0000259" key="11">
    <source>
        <dbReference type="PROSITE" id="PS51285"/>
    </source>
</evidence>
<dbReference type="PROSITE" id="PS50011">
    <property type="entry name" value="PROTEIN_KINASE_DOM"/>
    <property type="match status" value="1"/>
</dbReference>
<dbReference type="GO" id="GO:0031032">
    <property type="term" value="P:actomyosin structure organization"/>
    <property type="evidence" value="ECO:0007669"/>
    <property type="project" value="TreeGrafter"/>
</dbReference>
<evidence type="ECO:0000256" key="4">
    <source>
        <dbReference type="ARBA" id="ARBA00022741"/>
    </source>
</evidence>
<dbReference type="SMART" id="SM00133">
    <property type="entry name" value="S_TK_X"/>
    <property type="match status" value="1"/>
</dbReference>
<keyword evidence="3" id="KW-0808">Transferase</keyword>
<evidence type="ECO:0000256" key="1">
    <source>
        <dbReference type="ARBA" id="ARBA00012513"/>
    </source>
</evidence>
<dbReference type="SMART" id="SM00220">
    <property type="entry name" value="S_TKc"/>
    <property type="match status" value="1"/>
</dbReference>
<reference evidence="12" key="1">
    <citation type="journal article" date="2020" name="Ecol. Evol.">
        <title>Genome structure and content of the rice root-knot nematode (Meloidogyne graminicola).</title>
        <authorList>
            <person name="Phan N.T."/>
            <person name="Danchin E.G.J."/>
            <person name="Klopp C."/>
            <person name="Perfus-Barbeoch L."/>
            <person name="Kozlowski D.K."/>
            <person name="Koutsovoulos G.D."/>
            <person name="Lopez-Roques C."/>
            <person name="Bouchez O."/>
            <person name="Zahm M."/>
            <person name="Besnard G."/>
            <person name="Bellafiore S."/>
        </authorList>
    </citation>
    <scope>NUCLEOTIDE SEQUENCE</scope>
    <source>
        <strain evidence="12">VN-18</strain>
    </source>
</reference>
<accession>A0A8S9ZQE0</accession>
<feature type="domain" description="Protein kinase" evidence="10">
    <location>
        <begin position="49"/>
        <end position="311"/>
    </location>
</feature>
<evidence type="ECO:0000256" key="6">
    <source>
        <dbReference type="ARBA" id="ARBA00022840"/>
    </source>
</evidence>
<evidence type="ECO:0000256" key="9">
    <source>
        <dbReference type="SAM" id="MobiDB-lite"/>
    </source>
</evidence>
<dbReference type="Gene3D" id="3.30.200.20">
    <property type="entry name" value="Phosphorylase Kinase, domain 1"/>
    <property type="match status" value="1"/>
</dbReference>
<evidence type="ECO:0000313" key="13">
    <source>
        <dbReference type="Proteomes" id="UP000605970"/>
    </source>
</evidence>
<dbReference type="GO" id="GO:0005737">
    <property type="term" value="C:cytoplasm"/>
    <property type="evidence" value="ECO:0007669"/>
    <property type="project" value="TreeGrafter"/>
</dbReference>
<feature type="region of interest" description="Disordered" evidence="9">
    <location>
        <begin position="907"/>
        <end position="933"/>
    </location>
</feature>
<dbReference type="GO" id="GO:0005856">
    <property type="term" value="C:cytoskeleton"/>
    <property type="evidence" value="ECO:0007669"/>
    <property type="project" value="TreeGrafter"/>
</dbReference>
<dbReference type="InterPro" id="IPR000719">
    <property type="entry name" value="Prot_kinase_dom"/>
</dbReference>
<feature type="compositionally biased region" description="Polar residues" evidence="9">
    <location>
        <begin position="924"/>
        <end position="933"/>
    </location>
</feature>
<dbReference type="PANTHER" id="PTHR22988:SF73">
    <property type="entry name" value="RHO-ASSOCIATED PROTEIN KINASE"/>
    <property type="match status" value="1"/>
</dbReference>
<dbReference type="InterPro" id="IPR011009">
    <property type="entry name" value="Kinase-like_dom_sf"/>
</dbReference>
<feature type="coiled-coil region" evidence="8">
    <location>
        <begin position="415"/>
        <end position="540"/>
    </location>
</feature>
<dbReference type="PANTHER" id="PTHR22988">
    <property type="entry name" value="MYOTONIC DYSTROPHY S/T KINASE-RELATED"/>
    <property type="match status" value="1"/>
</dbReference>
<dbReference type="EC" id="2.7.11.1" evidence="1"/>
<dbReference type="PROSITE" id="PS00108">
    <property type="entry name" value="PROTEIN_KINASE_ST"/>
    <property type="match status" value="1"/>
</dbReference>
<keyword evidence="2" id="KW-0723">Serine/threonine-protein kinase</keyword>
<evidence type="ECO:0000256" key="3">
    <source>
        <dbReference type="ARBA" id="ARBA00022679"/>
    </source>
</evidence>
<keyword evidence="13" id="KW-1185">Reference proteome</keyword>
<feature type="coiled-coil region" evidence="8">
    <location>
        <begin position="579"/>
        <end position="729"/>
    </location>
</feature>
<keyword evidence="6 7" id="KW-0067">ATP-binding</keyword>
<dbReference type="GO" id="GO:0000281">
    <property type="term" value="P:mitotic cytokinesis"/>
    <property type="evidence" value="ECO:0007669"/>
    <property type="project" value="TreeGrafter"/>
</dbReference>
<dbReference type="AlphaFoldDB" id="A0A8S9ZQE0"/>
<proteinExistence type="predicted"/>
<dbReference type="GO" id="GO:0005524">
    <property type="term" value="F:ATP binding"/>
    <property type="evidence" value="ECO:0007669"/>
    <property type="project" value="UniProtKB-UniRule"/>
</dbReference>
<dbReference type="InterPro" id="IPR000961">
    <property type="entry name" value="AGC-kinase_C"/>
</dbReference>
<protein>
    <recommendedName>
        <fullName evidence="1">non-specific serine/threonine protein kinase</fullName>
        <ecNumber evidence="1">2.7.11.1</ecNumber>
    </recommendedName>
</protein>
<evidence type="ECO:0000313" key="12">
    <source>
        <dbReference type="EMBL" id="KAF7635358.1"/>
    </source>
</evidence>
<name>A0A8S9ZQE0_9BILA</name>
<dbReference type="OrthoDB" id="3638488at2759"/>
<evidence type="ECO:0000256" key="7">
    <source>
        <dbReference type="PROSITE-ProRule" id="PRU10141"/>
    </source>
</evidence>
<evidence type="ECO:0000256" key="2">
    <source>
        <dbReference type="ARBA" id="ARBA00022527"/>
    </source>
</evidence>
<dbReference type="InterPro" id="IPR017441">
    <property type="entry name" value="Protein_kinase_ATP_BS"/>
</dbReference>
<feature type="domain" description="AGC-kinase C-terminal" evidence="11">
    <location>
        <begin position="312"/>
        <end position="383"/>
    </location>
</feature>